<proteinExistence type="predicted"/>
<name>A0A1X1UR68_9MYCO</name>
<keyword evidence="2" id="KW-1185">Reference proteome</keyword>
<reference evidence="1 2" key="1">
    <citation type="submission" date="2016-01" db="EMBL/GenBank/DDBJ databases">
        <title>The new phylogeny of the genus Mycobacterium.</title>
        <authorList>
            <person name="Tarcisio F."/>
            <person name="Conor M."/>
            <person name="Antonella G."/>
            <person name="Elisabetta G."/>
            <person name="Giulia F.S."/>
            <person name="Sara T."/>
            <person name="Anna F."/>
            <person name="Clotilde B."/>
            <person name="Roberto B."/>
            <person name="Veronica D.S."/>
            <person name="Fabio R."/>
            <person name="Monica P."/>
            <person name="Olivier J."/>
            <person name="Enrico T."/>
            <person name="Nicola S."/>
        </authorList>
    </citation>
    <scope>NUCLEOTIDE SEQUENCE [LARGE SCALE GENOMIC DNA]</scope>
    <source>
        <strain evidence="1 2">DSM 45731</strain>
    </source>
</reference>
<dbReference type="InterPro" id="IPR011335">
    <property type="entry name" value="Restrct_endonuc-II-like"/>
</dbReference>
<protein>
    <recommendedName>
        <fullName evidence="3">DUF559 domain-containing protein</fullName>
    </recommendedName>
</protein>
<dbReference type="Proteomes" id="UP000194000">
    <property type="component" value="Unassembled WGS sequence"/>
</dbReference>
<comment type="caution">
    <text evidence="1">The sequence shown here is derived from an EMBL/GenBank/DDBJ whole genome shotgun (WGS) entry which is preliminary data.</text>
</comment>
<dbReference type="SUPFAM" id="SSF52980">
    <property type="entry name" value="Restriction endonuclease-like"/>
    <property type="match status" value="1"/>
</dbReference>
<dbReference type="EMBL" id="LQOW01000025">
    <property type="protein sequence ID" value="ORV59342.1"/>
    <property type="molecule type" value="Genomic_DNA"/>
</dbReference>
<evidence type="ECO:0000313" key="2">
    <source>
        <dbReference type="Proteomes" id="UP000194000"/>
    </source>
</evidence>
<dbReference type="RefSeq" id="WP_085198616.1">
    <property type="nucleotide sequence ID" value="NZ_JACKVI010000014.1"/>
</dbReference>
<dbReference type="Gene3D" id="3.40.960.10">
    <property type="entry name" value="VSR Endonuclease"/>
    <property type="match status" value="1"/>
</dbReference>
<sequence length="282" mass="31551">MGEVVVGSQAVAAGRLTRHELQRWYRPIYRGVYVPKGHVPSLRDRTEGALLTCRRQAVVSGIAASALHGAKWIDVDTPVELLAPNARPQRGLLVRNESLAEDEITRVAGIPVTTPARTAFDIGRRLERDDAVARLDALMYATPFSAEDVLLLAKRYPGARGLRRLRVALPLVDGGAASPKETWLRLLLIDAGFPRPATQIPVLDGWRPVRILDIGWEDLKVAAEYDGDQHRTNRRAYVKDIRCQQKLQRLGWIVVRVIAEDRKPDIISRVEDALSSRGYHRD</sequence>
<evidence type="ECO:0000313" key="1">
    <source>
        <dbReference type="EMBL" id="ORV59342.1"/>
    </source>
</evidence>
<accession>A0A1X1UR68</accession>
<dbReference type="AlphaFoldDB" id="A0A1X1UR68"/>
<gene>
    <name evidence="1" type="ORF">AWC06_18480</name>
</gene>
<dbReference type="OrthoDB" id="3173471at2"/>
<organism evidence="1 2">
    <name type="scientific">Mycobacterium fragae</name>
    <dbReference type="NCBI Taxonomy" id="1260918"/>
    <lineage>
        <taxon>Bacteria</taxon>
        <taxon>Bacillati</taxon>
        <taxon>Actinomycetota</taxon>
        <taxon>Actinomycetes</taxon>
        <taxon>Mycobacteriales</taxon>
        <taxon>Mycobacteriaceae</taxon>
        <taxon>Mycobacterium</taxon>
    </lineage>
</organism>
<dbReference type="STRING" id="1260918.AWC06_18480"/>
<evidence type="ECO:0008006" key="3">
    <source>
        <dbReference type="Google" id="ProtNLM"/>
    </source>
</evidence>